<keyword evidence="1" id="KW-0812">Transmembrane</keyword>
<keyword evidence="3" id="KW-1185">Reference proteome</keyword>
<evidence type="ECO:0000313" key="2">
    <source>
        <dbReference type="EMBL" id="MCV2885789.1"/>
    </source>
</evidence>
<evidence type="ECO:0000313" key="3">
    <source>
        <dbReference type="Proteomes" id="UP001652504"/>
    </source>
</evidence>
<dbReference type="Proteomes" id="UP001652504">
    <property type="component" value="Unassembled WGS sequence"/>
</dbReference>
<accession>A0ABT3AAZ5</accession>
<proteinExistence type="predicted"/>
<organism evidence="2 3">
    <name type="scientific">Fluctibacter corallii</name>
    <dbReference type="NCBI Taxonomy" id="2984329"/>
    <lineage>
        <taxon>Bacteria</taxon>
        <taxon>Pseudomonadati</taxon>
        <taxon>Pseudomonadota</taxon>
        <taxon>Gammaproteobacteria</taxon>
        <taxon>Alteromonadales</taxon>
        <taxon>Alteromonadaceae</taxon>
        <taxon>Fluctibacter</taxon>
    </lineage>
</organism>
<gene>
    <name evidence="2" type="ORF">OE749_13915</name>
</gene>
<evidence type="ECO:0000256" key="1">
    <source>
        <dbReference type="SAM" id="Phobius"/>
    </source>
</evidence>
<name>A0ABT3AAZ5_9ALTE</name>
<feature type="transmembrane region" description="Helical" evidence="1">
    <location>
        <begin position="20"/>
        <end position="41"/>
    </location>
</feature>
<keyword evidence="1" id="KW-1133">Transmembrane helix</keyword>
<keyword evidence="1" id="KW-0472">Membrane</keyword>
<reference evidence="2 3" key="1">
    <citation type="submission" date="2022-10" db="EMBL/GenBank/DDBJ databases">
        <title>Aestuariibacter sp. AA17 isolated from Montipora capitata coral fragment.</title>
        <authorList>
            <person name="Emsley S.A."/>
            <person name="Pfannmuller K.M."/>
            <person name="Loughran R.M."/>
            <person name="Shlafstein M."/>
            <person name="Papke E."/>
            <person name="Saw J.H."/>
            <person name="Ushijima B."/>
            <person name="Videau P."/>
        </authorList>
    </citation>
    <scope>NUCLEOTIDE SEQUENCE [LARGE SCALE GENOMIC DNA]</scope>
    <source>
        <strain evidence="2 3">AA17</strain>
    </source>
</reference>
<comment type="caution">
    <text evidence="2">The sequence shown here is derived from an EMBL/GenBank/DDBJ whole genome shotgun (WGS) entry which is preliminary data.</text>
</comment>
<protein>
    <submittedName>
        <fullName evidence="2">General secretion pathway protein GspB</fullName>
    </submittedName>
</protein>
<sequence>MRRNCQRASNARCQGNLVGVFFCMIAVSGLFIVLTTAHSAIAKQPDVVLVDPTRPLIKAPRAQANEDEDLSDTDLNVNAIFFSEHSRKAIINGKTVYEGDNVRGMTLIAIRPSGVTLKHAQHTLTLYTNNNNVAKHVSSKF</sequence>
<dbReference type="EMBL" id="JAOWKX010000007">
    <property type="protein sequence ID" value="MCV2885789.1"/>
    <property type="molecule type" value="Genomic_DNA"/>
</dbReference>
<dbReference type="RefSeq" id="WP_263713072.1">
    <property type="nucleotide sequence ID" value="NZ_JAOWKX010000007.1"/>
</dbReference>